<keyword evidence="2" id="KW-1185">Reference proteome</keyword>
<protein>
    <submittedName>
        <fullName evidence="1">Uncharacterized protein</fullName>
    </submittedName>
</protein>
<proteinExistence type="predicted"/>
<gene>
    <name evidence="1" type="ORF">F0562_002673</name>
</gene>
<evidence type="ECO:0000313" key="2">
    <source>
        <dbReference type="Proteomes" id="UP000325577"/>
    </source>
</evidence>
<dbReference type="AlphaFoldDB" id="A0A5J5BUW5"/>
<sequence>MVADNAGGCEKELASAGLHDSSISTGNRFVKFFGSAAYAIAEGRNVEEAIASSLNAEKHSRCLRHEAHDQSRRRDFATPAFWHDRQKPLRSKGDLPSVLRTCEKHQYLL</sequence>
<evidence type="ECO:0000313" key="1">
    <source>
        <dbReference type="EMBL" id="KAA8546588.1"/>
    </source>
</evidence>
<dbReference type="Proteomes" id="UP000325577">
    <property type="component" value="Linkage Group LG1"/>
</dbReference>
<dbReference type="EMBL" id="CM018032">
    <property type="protein sequence ID" value="KAA8546588.1"/>
    <property type="molecule type" value="Genomic_DNA"/>
</dbReference>
<dbReference type="OrthoDB" id="903589at2759"/>
<name>A0A5J5BUW5_9ASTE</name>
<organism evidence="1 2">
    <name type="scientific">Nyssa sinensis</name>
    <dbReference type="NCBI Taxonomy" id="561372"/>
    <lineage>
        <taxon>Eukaryota</taxon>
        <taxon>Viridiplantae</taxon>
        <taxon>Streptophyta</taxon>
        <taxon>Embryophyta</taxon>
        <taxon>Tracheophyta</taxon>
        <taxon>Spermatophyta</taxon>
        <taxon>Magnoliopsida</taxon>
        <taxon>eudicotyledons</taxon>
        <taxon>Gunneridae</taxon>
        <taxon>Pentapetalae</taxon>
        <taxon>asterids</taxon>
        <taxon>Cornales</taxon>
        <taxon>Nyssaceae</taxon>
        <taxon>Nyssa</taxon>
    </lineage>
</organism>
<accession>A0A5J5BUW5</accession>
<reference evidence="1 2" key="1">
    <citation type="submission" date="2019-09" db="EMBL/GenBank/DDBJ databases">
        <title>A chromosome-level genome assembly of the Chinese tupelo Nyssa sinensis.</title>
        <authorList>
            <person name="Yang X."/>
            <person name="Kang M."/>
            <person name="Yang Y."/>
            <person name="Xiong H."/>
            <person name="Wang M."/>
            <person name="Zhang Z."/>
            <person name="Wang Z."/>
            <person name="Wu H."/>
            <person name="Ma T."/>
            <person name="Liu J."/>
            <person name="Xi Z."/>
        </authorList>
    </citation>
    <scope>NUCLEOTIDE SEQUENCE [LARGE SCALE GENOMIC DNA]</scope>
    <source>
        <strain evidence="1">J267</strain>
        <tissue evidence="1">Leaf</tissue>
    </source>
</reference>